<gene>
    <name evidence="2" type="ORF">O4U47_05215</name>
</gene>
<proteinExistence type="predicted"/>
<dbReference type="Pfam" id="PF08940">
    <property type="entry name" value="DUF1918"/>
    <property type="match status" value="1"/>
</dbReference>
<evidence type="ECO:0000313" key="3">
    <source>
        <dbReference type="Proteomes" id="UP001165685"/>
    </source>
</evidence>
<protein>
    <submittedName>
        <fullName evidence="2">DUF1918 domain-containing protein</fullName>
    </submittedName>
</protein>
<comment type="caution">
    <text evidence="2">The sequence shown here is derived from an EMBL/GenBank/DDBJ whole genome shotgun (WGS) entry which is preliminary data.</text>
</comment>
<dbReference type="SUPFAM" id="SSF50118">
    <property type="entry name" value="Cell growth inhibitor/plasmid maintenance toxic component"/>
    <property type="match status" value="1"/>
</dbReference>
<organism evidence="2 3">
    <name type="scientific">Nocardiopsis suaedae</name>
    <dbReference type="NCBI Taxonomy" id="3018444"/>
    <lineage>
        <taxon>Bacteria</taxon>
        <taxon>Bacillati</taxon>
        <taxon>Actinomycetota</taxon>
        <taxon>Actinomycetes</taxon>
        <taxon>Streptosporangiales</taxon>
        <taxon>Nocardiopsidaceae</taxon>
        <taxon>Nocardiopsis</taxon>
    </lineage>
</organism>
<reference evidence="2" key="1">
    <citation type="submission" date="2023-01" db="EMBL/GenBank/DDBJ databases">
        <title>Draft genome sequence of Nocardiopsis sp. LSu2-4 isolated from halophytes.</title>
        <authorList>
            <person name="Duangmal K."/>
            <person name="Chantavorakit T."/>
        </authorList>
    </citation>
    <scope>NUCLEOTIDE SEQUENCE</scope>
    <source>
        <strain evidence="2">LSu2-4</strain>
    </source>
</reference>
<accession>A0ABT4THQ8</accession>
<dbReference type="Proteomes" id="UP001165685">
    <property type="component" value="Unassembled WGS sequence"/>
</dbReference>
<dbReference type="EMBL" id="JAQFWP010000006">
    <property type="protein sequence ID" value="MDA2803901.1"/>
    <property type="molecule type" value="Genomic_DNA"/>
</dbReference>
<evidence type="ECO:0000259" key="1">
    <source>
        <dbReference type="Pfam" id="PF08940"/>
    </source>
</evidence>
<evidence type="ECO:0000313" key="2">
    <source>
        <dbReference type="EMBL" id="MDA2803901.1"/>
    </source>
</evidence>
<name>A0ABT4THQ8_9ACTN</name>
<dbReference type="Gene3D" id="2.30.30.440">
    <property type="entry name" value="Domain of unknown function DUF1918"/>
    <property type="match status" value="1"/>
</dbReference>
<sequence length="69" mass="7459">MRARVGDLLVVEGRREDTGRKTGVVTEVRGAEGAPPYQVRWVDEDQDVLVYPGPDAHIEGAREDGGPTG</sequence>
<dbReference type="RefSeq" id="WP_270676389.1">
    <property type="nucleotide sequence ID" value="NZ_JAQFWP010000006.1"/>
</dbReference>
<keyword evidence="3" id="KW-1185">Reference proteome</keyword>
<dbReference type="InterPro" id="IPR015035">
    <property type="entry name" value="DUF1918"/>
</dbReference>
<feature type="domain" description="DUF1918" evidence="1">
    <location>
        <begin position="1"/>
        <end position="58"/>
    </location>
</feature>